<sequence>MPRSFGQGHVREAAQTSPHEEDVQMRHTAPTTRVPSNAAAPLACIGPNVMKLSPQQRSTLQTTPPGINRLQENILPNERMAKSPTTPARGKEDYEHHLACKTALPETPAHDMTGGKASIRRLSQAQSYGRILTHETGSPRPRGSPTVKLMRKAANRGECNQTSAASTPRLSSAFERHFGAAAVERRLDDSVDNDTAQENEGSHTTGETGSGSTVQDKHPATIEGRGGKTMADMLMNARKWSEWSNGGPAFV</sequence>
<reference evidence="2 3" key="1">
    <citation type="journal article" date="2018" name="Mycol. Prog.">
        <title>Coniella lustricola, a new species from submerged detritus.</title>
        <authorList>
            <person name="Raudabaugh D.B."/>
            <person name="Iturriaga T."/>
            <person name="Carver A."/>
            <person name="Mondo S."/>
            <person name="Pangilinan J."/>
            <person name="Lipzen A."/>
            <person name="He G."/>
            <person name="Amirebrahimi M."/>
            <person name="Grigoriev I.V."/>
            <person name="Miller A.N."/>
        </authorList>
    </citation>
    <scope>NUCLEOTIDE SEQUENCE [LARGE SCALE GENOMIC DNA]</scope>
    <source>
        <strain evidence="2 3">B22-T-1</strain>
    </source>
</reference>
<gene>
    <name evidence="2" type="ORF">BD289DRAFT_443296</name>
</gene>
<dbReference type="STRING" id="2025994.A0A2T2ZX69"/>
<feature type="region of interest" description="Disordered" evidence="1">
    <location>
        <begin position="1"/>
        <end position="37"/>
    </location>
</feature>
<dbReference type="Proteomes" id="UP000241462">
    <property type="component" value="Unassembled WGS sequence"/>
</dbReference>
<proteinExistence type="predicted"/>
<name>A0A2T2ZX69_9PEZI</name>
<feature type="compositionally biased region" description="Polar residues" evidence="1">
    <location>
        <begin position="158"/>
        <end position="168"/>
    </location>
</feature>
<dbReference type="OrthoDB" id="206201at2759"/>
<accession>A0A2T2ZX69</accession>
<feature type="compositionally biased region" description="Low complexity" evidence="1">
    <location>
        <begin position="198"/>
        <end position="213"/>
    </location>
</feature>
<feature type="region of interest" description="Disordered" evidence="1">
    <location>
        <begin position="130"/>
        <end position="168"/>
    </location>
</feature>
<evidence type="ECO:0000256" key="1">
    <source>
        <dbReference type="SAM" id="MobiDB-lite"/>
    </source>
</evidence>
<protein>
    <submittedName>
        <fullName evidence="2">Uncharacterized protein</fullName>
    </submittedName>
</protein>
<dbReference type="InParanoid" id="A0A2T2ZX69"/>
<keyword evidence="3" id="KW-1185">Reference proteome</keyword>
<feature type="region of interest" description="Disordered" evidence="1">
    <location>
        <begin position="185"/>
        <end position="227"/>
    </location>
</feature>
<dbReference type="AlphaFoldDB" id="A0A2T2ZX69"/>
<evidence type="ECO:0000313" key="2">
    <source>
        <dbReference type="EMBL" id="PSR78840.1"/>
    </source>
</evidence>
<dbReference type="EMBL" id="KZ678589">
    <property type="protein sequence ID" value="PSR78840.1"/>
    <property type="molecule type" value="Genomic_DNA"/>
</dbReference>
<organism evidence="2 3">
    <name type="scientific">Coniella lustricola</name>
    <dbReference type="NCBI Taxonomy" id="2025994"/>
    <lineage>
        <taxon>Eukaryota</taxon>
        <taxon>Fungi</taxon>
        <taxon>Dikarya</taxon>
        <taxon>Ascomycota</taxon>
        <taxon>Pezizomycotina</taxon>
        <taxon>Sordariomycetes</taxon>
        <taxon>Sordariomycetidae</taxon>
        <taxon>Diaporthales</taxon>
        <taxon>Schizoparmaceae</taxon>
        <taxon>Coniella</taxon>
    </lineage>
</organism>
<evidence type="ECO:0000313" key="3">
    <source>
        <dbReference type="Proteomes" id="UP000241462"/>
    </source>
</evidence>